<dbReference type="InterPro" id="IPR000477">
    <property type="entry name" value="RT_dom"/>
</dbReference>
<dbReference type="Proteomes" id="UP000233837">
    <property type="component" value="Unassembled WGS sequence"/>
</dbReference>
<evidence type="ECO:0000313" key="3">
    <source>
        <dbReference type="Proteomes" id="UP000233837"/>
    </source>
</evidence>
<dbReference type="STRING" id="906689.A0A2I0VN69"/>
<reference evidence="2 3" key="1">
    <citation type="journal article" date="2016" name="Sci. Rep.">
        <title>The Dendrobium catenatum Lindl. genome sequence provides insights into polysaccharide synthase, floral development and adaptive evolution.</title>
        <authorList>
            <person name="Zhang G.Q."/>
            <person name="Xu Q."/>
            <person name="Bian C."/>
            <person name="Tsai W.C."/>
            <person name="Yeh C.M."/>
            <person name="Liu K.W."/>
            <person name="Yoshida K."/>
            <person name="Zhang L.S."/>
            <person name="Chang S.B."/>
            <person name="Chen F."/>
            <person name="Shi Y."/>
            <person name="Su Y.Y."/>
            <person name="Zhang Y.Q."/>
            <person name="Chen L.J."/>
            <person name="Yin Y."/>
            <person name="Lin M."/>
            <person name="Huang H."/>
            <person name="Deng H."/>
            <person name="Wang Z.W."/>
            <person name="Zhu S.L."/>
            <person name="Zhao X."/>
            <person name="Deng C."/>
            <person name="Niu S.C."/>
            <person name="Huang J."/>
            <person name="Wang M."/>
            <person name="Liu G.H."/>
            <person name="Yang H.J."/>
            <person name="Xiao X.J."/>
            <person name="Hsiao Y.Y."/>
            <person name="Wu W.L."/>
            <person name="Chen Y.Y."/>
            <person name="Mitsuda N."/>
            <person name="Ohme-Takagi M."/>
            <person name="Luo Y.B."/>
            <person name="Van de Peer Y."/>
            <person name="Liu Z.J."/>
        </authorList>
    </citation>
    <scope>NUCLEOTIDE SEQUENCE [LARGE SCALE GENOMIC DNA]</scope>
    <source>
        <tissue evidence="2">The whole plant</tissue>
    </source>
</reference>
<dbReference type="PANTHER" id="PTHR31286:SF179">
    <property type="entry name" value="RNASE H TYPE-1 DOMAIN-CONTAINING PROTEIN"/>
    <property type="match status" value="1"/>
</dbReference>
<dbReference type="SUPFAM" id="SSF56219">
    <property type="entry name" value="DNase I-like"/>
    <property type="match status" value="1"/>
</dbReference>
<dbReference type="Gene3D" id="3.60.10.10">
    <property type="entry name" value="Endonuclease/exonuclease/phosphatase"/>
    <property type="match status" value="1"/>
</dbReference>
<dbReference type="Pfam" id="PF00078">
    <property type="entry name" value="RVT_1"/>
    <property type="match status" value="1"/>
</dbReference>
<dbReference type="AlphaFoldDB" id="A0A2I0VN69"/>
<dbReference type="InterPro" id="IPR036691">
    <property type="entry name" value="Endo/exonu/phosph_ase_sf"/>
</dbReference>
<name>A0A2I0VN69_9ASPA</name>
<reference evidence="2 3" key="2">
    <citation type="journal article" date="2017" name="Nature">
        <title>The Apostasia genome and the evolution of orchids.</title>
        <authorList>
            <person name="Zhang G.Q."/>
            <person name="Liu K.W."/>
            <person name="Li Z."/>
            <person name="Lohaus R."/>
            <person name="Hsiao Y.Y."/>
            <person name="Niu S.C."/>
            <person name="Wang J.Y."/>
            <person name="Lin Y.C."/>
            <person name="Xu Q."/>
            <person name="Chen L.J."/>
            <person name="Yoshida K."/>
            <person name="Fujiwara S."/>
            <person name="Wang Z.W."/>
            <person name="Zhang Y.Q."/>
            <person name="Mitsuda N."/>
            <person name="Wang M."/>
            <person name="Liu G.H."/>
            <person name="Pecoraro L."/>
            <person name="Huang H.X."/>
            <person name="Xiao X.J."/>
            <person name="Lin M."/>
            <person name="Wu X.Y."/>
            <person name="Wu W.L."/>
            <person name="Chen Y.Y."/>
            <person name="Chang S.B."/>
            <person name="Sakamoto S."/>
            <person name="Ohme-Takagi M."/>
            <person name="Yagi M."/>
            <person name="Zeng S.J."/>
            <person name="Shen C.Y."/>
            <person name="Yeh C.M."/>
            <person name="Luo Y.B."/>
            <person name="Tsai W.C."/>
            <person name="Van de Peer Y."/>
            <person name="Liu Z.J."/>
        </authorList>
    </citation>
    <scope>NUCLEOTIDE SEQUENCE [LARGE SCALE GENOMIC DNA]</scope>
    <source>
        <tissue evidence="2">The whole plant</tissue>
    </source>
</reference>
<proteinExistence type="predicted"/>
<sequence length="587" mass="68732">MRILKWNPFFDVKEESPIVPIWISFPNLRLHFFNTKVLDVLGLIFGHPLQTDQATASRTRPSVARVLVEVDITKKYANEVWVGSKTLGYLQKVEFEKVPDFCNHYKSHGHALSECFKLRPELKKTPNNSAFTWYRSFMWQRLDRILFNKDWISNFNMTQVHHLSRTLSDHAPLLMLICENNTKASFAFRFQNMLITHSDFLNVVAHNWNAIVFPDNNIVGMDRLWDKLSRLKQTLRWWNKYVFKNIFDNIKEAEGKVLELETSLLDNHSDDNLSNLDNAKHHLFHLQNQEEIFWKQKTAISWSTDGDRNTIFFHALVNKNRIRNHIHKMVDPQGNVYDTEKLVFSSGIDYFKEVFNYSKLNIPIVNANVIPKIMDEDENLLLTQLPTEDEVWNNIKDMNGDSVDGPDGFTIKFFVKTWDIIKLDVIDAVHDFFKGTPYPKFFLSTNIVLIPKEENTTYWNEFILISLCTFFNILVAKINASRISFILPKIISINQTEFVKGRSIFDNILLAQDMVHDLNAKVTGGNILFKLDITKAYDNLKWDFLYKVLHLLGFNDSFLMLIKNSIENFFFIIINGNNYGFFLPKMV</sequence>
<evidence type="ECO:0000313" key="2">
    <source>
        <dbReference type="EMBL" id="PKU64858.1"/>
    </source>
</evidence>
<dbReference type="InterPro" id="IPR040256">
    <property type="entry name" value="At4g02000-like"/>
</dbReference>
<organism evidence="2 3">
    <name type="scientific">Dendrobium catenatum</name>
    <dbReference type="NCBI Taxonomy" id="906689"/>
    <lineage>
        <taxon>Eukaryota</taxon>
        <taxon>Viridiplantae</taxon>
        <taxon>Streptophyta</taxon>
        <taxon>Embryophyta</taxon>
        <taxon>Tracheophyta</taxon>
        <taxon>Spermatophyta</taxon>
        <taxon>Magnoliopsida</taxon>
        <taxon>Liliopsida</taxon>
        <taxon>Asparagales</taxon>
        <taxon>Orchidaceae</taxon>
        <taxon>Epidendroideae</taxon>
        <taxon>Malaxideae</taxon>
        <taxon>Dendrobiinae</taxon>
        <taxon>Dendrobium</taxon>
    </lineage>
</organism>
<dbReference type="EMBL" id="KZ503391">
    <property type="protein sequence ID" value="PKU64858.1"/>
    <property type="molecule type" value="Genomic_DNA"/>
</dbReference>
<accession>A0A2I0VN69</accession>
<protein>
    <recommendedName>
        <fullName evidence="1">Reverse transcriptase domain-containing protein</fullName>
    </recommendedName>
</protein>
<feature type="domain" description="Reverse transcriptase" evidence="1">
    <location>
        <begin position="464"/>
        <end position="581"/>
    </location>
</feature>
<gene>
    <name evidence="2" type="ORF">MA16_Dca019935</name>
</gene>
<keyword evidence="3" id="KW-1185">Reference proteome</keyword>
<evidence type="ECO:0000259" key="1">
    <source>
        <dbReference type="Pfam" id="PF00078"/>
    </source>
</evidence>
<dbReference type="PANTHER" id="PTHR31286">
    <property type="entry name" value="GLYCINE-RICH CELL WALL STRUCTURAL PROTEIN 1.8-LIKE"/>
    <property type="match status" value="1"/>
</dbReference>